<proteinExistence type="predicted"/>
<gene>
    <name evidence="1" type="ORF">AMON00008_LOCUS8630</name>
</gene>
<organism evidence="1">
    <name type="scientific">Alexandrium monilatum</name>
    <dbReference type="NCBI Taxonomy" id="311494"/>
    <lineage>
        <taxon>Eukaryota</taxon>
        <taxon>Sar</taxon>
        <taxon>Alveolata</taxon>
        <taxon>Dinophyceae</taxon>
        <taxon>Gonyaulacales</taxon>
        <taxon>Pyrocystaceae</taxon>
        <taxon>Alexandrium</taxon>
    </lineage>
</organism>
<dbReference type="AlphaFoldDB" id="A0A7S4UI14"/>
<dbReference type="EMBL" id="HBNR01013371">
    <property type="protein sequence ID" value="CAE4569011.1"/>
    <property type="molecule type" value="Transcribed_RNA"/>
</dbReference>
<evidence type="ECO:0000313" key="1">
    <source>
        <dbReference type="EMBL" id="CAE4569011.1"/>
    </source>
</evidence>
<sequence length="138" mass="14869">MLRAAAAVVARPRLQVRALLRPPAPAASERLVHRGLASVSSAVEAQRTAPPLPAASDVSYAPLGPQTVWPSLRLSALLPELPEGGPAGAIQEDLYLEYDGWDCANRAPLARIPKPANRGSRPRCVVMRKLRKRLKTGR</sequence>
<protein>
    <submittedName>
        <fullName evidence="1">Uncharacterized protein</fullName>
    </submittedName>
</protein>
<accession>A0A7S4UI14</accession>
<name>A0A7S4UI14_9DINO</name>
<reference evidence="1" key="1">
    <citation type="submission" date="2021-01" db="EMBL/GenBank/DDBJ databases">
        <authorList>
            <person name="Corre E."/>
            <person name="Pelletier E."/>
            <person name="Niang G."/>
            <person name="Scheremetjew M."/>
            <person name="Finn R."/>
            <person name="Kale V."/>
            <person name="Holt S."/>
            <person name="Cochrane G."/>
            <person name="Meng A."/>
            <person name="Brown T."/>
            <person name="Cohen L."/>
        </authorList>
    </citation>
    <scope>NUCLEOTIDE SEQUENCE</scope>
    <source>
        <strain evidence="1">CCMP3105</strain>
    </source>
</reference>